<evidence type="ECO:0000313" key="3">
    <source>
        <dbReference type="Proteomes" id="UP001620520"/>
    </source>
</evidence>
<keyword evidence="3" id="KW-1185">Reference proteome</keyword>
<keyword evidence="2" id="KW-0418">Kinase</keyword>
<dbReference type="Pfam" id="PF00480">
    <property type="entry name" value="ROK"/>
    <property type="match status" value="1"/>
</dbReference>
<dbReference type="PANTHER" id="PTHR18964">
    <property type="entry name" value="ROK (REPRESSOR, ORF, KINASE) FAMILY"/>
    <property type="match status" value="1"/>
</dbReference>
<dbReference type="Gene3D" id="3.30.420.40">
    <property type="match status" value="2"/>
</dbReference>
<protein>
    <submittedName>
        <fullName evidence="2">NBD/HSP70 family sugar kinase</fullName>
    </submittedName>
</protein>
<comment type="similarity">
    <text evidence="1">Belongs to the ROK (NagC/XylR) family.</text>
</comment>
<dbReference type="SUPFAM" id="SSF46785">
    <property type="entry name" value="Winged helix' DNA-binding domain"/>
    <property type="match status" value="1"/>
</dbReference>
<accession>A0ABW8N7A0</accession>
<dbReference type="RefSeq" id="WP_404594510.1">
    <property type="nucleotide sequence ID" value="NZ_JBIYEW010000003.1"/>
</dbReference>
<dbReference type="PANTHER" id="PTHR18964:SF149">
    <property type="entry name" value="BIFUNCTIONAL UDP-N-ACETYLGLUCOSAMINE 2-EPIMERASE_N-ACETYLMANNOSAMINE KINASE"/>
    <property type="match status" value="1"/>
</dbReference>
<dbReference type="SUPFAM" id="SSF53067">
    <property type="entry name" value="Actin-like ATPase domain"/>
    <property type="match status" value="1"/>
</dbReference>
<gene>
    <name evidence="2" type="ORF">ABIA52_002328</name>
</gene>
<dbReference type="Gene3D" id="1.10.10.10">
    <property type="entry name" value="Winged helix-like DNA-binding domain superfamily/Winged helix DNA-binding domain"/>
    <property type="match status" value="1"/>
</dbReference>
<name>A0ABW8N7A0_9MICC</name>
<reference evidence="2 3" key="1">
    <citation type="submission" date="2024-10" db="EMBL/GenBank/DDBJ databases">
        <title>Novel secondary metabolite-producing bacteria for plant disease control.</title>
        <authorList>
            <person name="Chevrette M."/>
        </authorList>
    </citation>
    <scope>NUCLEOTIDE SEQUENCE [LARGE SCALE GENOMIC DNA]</scope>
    <source>
        <strain evidence="2 3">J30 TE3557</strain>
    </source>
</reference>
<dbReference type="InterPro" id="IPR043129">
    <property type="entry name" value="ATPase_NBD"/>
</dbReference>
<dbReference type="Proteomes" id="UP001620520">
    <property type="component" value="Unassembled WGS sequence"/>
</dbReference>
<dbReference type="InterPro" id="IPR036390">
    <property type="entry name" value="WH_DNA-bd_sf"/>
</dbReference>
<dbReference type="InterPro" id="IPR000600">
    <property type="entry name" value="ROK"/>
</dbReference>
<comment type="caution">
    <text evidence="2">The sequence shown here is derived from an EMBL/GenBank/DDBJ whole genome shotgun (WGS) entry which is preliminary data.</text>
</comment>
<proteinExistence type="inferred from homology"/>
<evidence type="ECO:0000313" key="2">
    <source>
        <dbReference type="EMBL" id="MFK4639439.1"/>
    </source>
</evidence>
<dbReference type="GO" id="GO:0016301">
    <property type="term" value="F:kinase activity"/>
    <property type="evidence" value="ECO:0007669"/>
    <property type="project" value="UniProtKB-KW"/>
</dbReference>
<sequence>MTSPTDSADVRRHNMSLVLRSLADLEPCSRSEIRAATKLVSGTVTTVVEELMARGLVHETGQAQGGRGRPRRLLQTAPERVRTVAVQLSSHDVVGEVRDFAGTVLWERREEHGIGPGRPQDLVRVLAAVINAAMDHGVSVPNDWITDPVILLPALVTGDSTIAAALGLGLSRTDLHGPLSEAMKHPCTPVFMNYGRLGSLAEYDATPNDRRPRAMAYIMEADGVSGGIVVDGEVYRGAHGMAGECGHITVNMNGPVCGCGARGCLDLYLRLPALMTGAGIKLGAGLGQEHALAELIDKLDAGDERAHTALTDAGTALAGAIATMSNFTDLDLVVLGGTLPRLYPWLEPHVLDLISARAQIVPEFNPEVVLAKYGSEGPLRGAWLLARNLILDNPADVARL</sequence>
<dbReference type="InterPro" id="IPR036388">
    <property type="entry name" value="WH-like_DNA-bd_sf"/>
</dbReference>
<keyword evidence="2" id="KW-0808">Transferase</keyword>
<dbReference type="EMBL" id="JBIYEW010000003">
    <property type="protein sequence ID" value="MFK4639439.1"/>
    <property type="molecule type" value="Genomic_DNA"/>
</dbReference>
<organism evidence="2 3">
    <name type="scientific">Paenarthrobacter histidinolovorans</name>
    <dbReference type="NCBI Taxonomy" id="43664"/>
    <lineage>
        <taxon>Bacteria</taxon>
        <taxon>Bacillati</taxon>
        <taxon>Actinomycetota</taxon>
        <taxon>Actinomycetes</taxon>
        <taxon>Micrococcales</taxon>
        <taxon>Micrococcaceae</taxon>
        <taxon>Paenarthrobacter</taxon>
    </lineage>
</organism>
<evidence type="ECO:0000256" key="1">
    <source>
        <dbReference type="ARBA" id="ARBA00006479"/>
    </source>
</evidence>